<dbReference type="Proteomes" id="UP000703038">
    <property type="component" value="Unassembled WGS sequence"/>
</dbReference>
<dbReference type="CDD" id="cd07812">
    <property type="entry name" value="SRPBCC"/>
    <property type="match status" value="1"/>
</dbReference>
<evidence type="ECO:0000313" key="2">
    <source>
        <dbReference type="Proteomes" id="UP000703038"/>
    </source>
</evidence>
<dbReference type="Pfam" id="PF10604">
    <property type="entry name" value="Polyketide_cyc2"/>
    <property type="match status" value="1"/>
</dbReference>
<dbReference type="InterPro" id="IPR023393">
    <property type="entry name" value="START-like_dom_sf"/>
</dbReference>
<organism evidence="1 2">
    <name type="scientific">Rhodococcoides corynebacterioides</name>
    <dbReference type="NCBI Taxonomy" id="53972"/>
    <lineage>
        <taxon>Bacteria</taxon>
        <taxon>Bacillati</taxon>
        <taxon>Actinomycetota</taxon>
        <taxon>Actinomycetes</taxon>
        <taxon>Mycobacteriales</taxon>
        <taxon>Nocardiaceae</taxon>
        <taxon>Rhodococcoides</taxon>
    </lineage>
</organism>
<dbReference type="SUPFAM" id="SSF55961">
    <property type="entry name" value="Bet v1-like"/>
    <property type="match status" value="1"/>
</dbReference>
<protein>
    <recommendedName>
        <fullName evidence="3">Polyketide cyclase</fullName>
    </recommendedName>
</protein>
<accession>A0ABS2KZE0</accession>
<dbReference type="Gene3D" id="3.30.530.20">
    <property type="match status" value="1"/>
</dbReference>
<sequence>MTALEHSDSIVIAASADAVYALVSDVTRTGEWSPICQECWWNDGGSADVVGSTFTGRNVTADRTWETVSTVAVAIPGTEFAWLVGDSFVRWGYTLEAIDENSTQLTESWLFTEQGIEYFHTKFGDRAQEEIENRRANALDGIPRTLAAIKAIAES</sequence>
<evidence type="ECO:0008006" key="3">
    <source>
        <dbReference type="Google" id="ProtNLM"/>
    </source>
</evidence>
<name>A0ABS2KZE0_9NOCA</name>
<dbReference type="EMBL" id="JAFBBK010000001">
    <property type="protein sequence ID" value="MBM7417308.1"/>
    <property type="molecule type" value="Genomic_DNA"/>
</dbReference>
<keyword evidence="2" id="KW-1185">Reference proteome</keyword>
<proteinExistence type="predicted"/>
<dbReference type="RefSeq" id="WP_204869932.1">
    <property type="nucleotide sequence ID" value="NZ_JAFBBK010000001.1"/>
</dbReference>
<dbReference type="InterPro" id="IPR019587">
    <property type="entry name" value="Polyketide_cyclase/dehydratase"/>
</dbReference>
<comment type="caution">
    <text evidence="1">The sequence shown here is derived from an EMBL/GenBank/DDBJ whole genome shotgun (WGS) entry which is preliminary data.</text>
</comment>
<evidence type="ECO:0000313" key="1">
    <source>
        <dbReference type="EMBL" id="MBM7417308.1"/>
    </source>
</evidence>
<reference evidence="1 2" key="1">
    <citation type="submission" date="2021-01" db="EMBL/GenBank/DDBJ databases">
        <title>Genomics of switchgrass bacterial isolates.</title>
        <authorList>
            <person name="Shade A."/>
        </authorList>
    </citation>
    <scope>NUCLEOTIDE SEQUENCE [LARGE SCALE GENOMIC DNA]</scope>
    <source>
        <strain evidence="1 2">PvP111</strain>
    </source>
</reference>
<gene>
    <name evidence="1" type="ORF">JOE42_004041</name>
</gene>